<evidence type="ECO:0000259" key="8">
    <source>
        <dbReference type="Pfam" id="PF08281"/>
    </source>
</evidence>
<feature type="coiled-coil region" evidence="6">
    <location>
        <begin position="119"/>
        <end position="146"/>
    </location>
</feature>
<accession>A0A371JAD3</accession>
<evidence type="ECO:0000256" key="3">
    <source>
        <dbReference type="ARBA" id="ARBA00023082"/>
    </source>
</evidence>
<sequence>MNRKIWREYMNDLELINRLKDRDESALIDLIDIYGDLIYRASNKVLNNKELSEECLNIVLLKVWDGIDYYNDDKGLFKNWIFTLSKYSAIDILRKENKHISNKLELKEYIKDRNKVEDIVLVKEEIRELNNNLRNLNQTEKEIFIERYQKGRKIKDIAKSFGINQRALSLRIMRIKKKLKKS</sequence>
<protein>
    <submittedName>
        <fullName evidence="9">Sigma-70 family RNA polymerase sigma factor</fullName>
    </submittedName>
</protein>
<dbReference type="InterPro" id="IPR036388">
    <property type="entry name" value="WH-like_DNA-bd_sf"/>
</dbReference>
<dbReference type="AlphaFoldDB" id="A0A371JAD3"/>
<comment type="caution">
    <text evidence="9">The sequence shown here is derived from an EMBL/GenBank/DDBJ whole genome shotgun (WGS) entry which is preliminary data.</text>
</comment>
<keyword evidence="10" id="KW-1185">Reference proteome</keyword>
<dbReference type="InterPro" id="IPR013249">
    <property type="entry name" value="RNA_pol_sigma70_r4_t2"/>
</dbReference>
<dbReference type="EMBL" id="NOJY02000001">
    <property type="protein sequence ID" value="RDY29673.1"/>
    <property type="molecule type" value="Genomic_DNA"/>
</dbReference>
<feature type="domain" description="RNA polymerase sigma-70 region 2" evidence="7">
    <location>
        <begin position="30"/>
        <end position="98"/>
    </location>
</feature>
<gene>
    <name evidence="9" type="ORF">CHL78_000435</name>
</gene>
<dbReference type="NCBIfam" id="TIGR02937">
    <property type="entry name" value="sigma70-ECF"/>
    <property type="match status" value="1"/>
</dbReference>
<dbReference type="GO" id="GO:0016987">
    <property type="term" value="F:sigma factor activity"/>
    <property type="evidence" value="ECO:0007669"/>
    <property type="project" value="UniProtKB-KW"/>
</dbReference>
<evidence type="ECO:0000313" key="9">
    <source>
        <dbReference type="EMBL" id="RDY29673.1"/>
    </source>
</evidence>
<dbReference type="Pfam" id="PF08281">
    <property type="entry name" value="Sigma70_r4_2"/>
    <property type="match status" value="1"/>
</dbReference>
<dbReference type="PANTHER" id="PTHR43133:SF8">
    <property type="entry name" value="RNA POLYMERASE SIGMA FACTOR HI_1459-RELATED"/>
    <property type="match status" value="1"/>
</dbReference>
<dbReference type="Pfam" id="PF04542">
    <property type="entry name" value="Sigma70_r2"/>
    <property type="match status" value="1"/>
</dbReference>
<dbReference type="GO" id="GO:0006352">
    <property type="term" value="P:DNA-templated transcription initiation"/>
    <property type="evidence" value="ECO:0007669"/>
    <property type="project" value="InterPro"/>
</dbReference>
<comment type="similarity">
    <text evidence="1">Belongs to the sigma-70 factor family. ECF subfamily.</text>
</comment>
<dbReference type="GO" id="GO:0003677">
    <property type="term" value="F:DNA binding"/>
    <property type="evidence" value="ECO:0007669"/>
    <property type="project" value="UniProtKB-KW"/>
</dbReference>
<evidence type="ECO:0000256" key="6">
    <source>
        <dbReference type="SAM" id="Coils"/>
    </source>
</evidence>
<dbReference type="InterPro" id="IPR014284">
    <property type="entry name" value="RNA_pol_sigma-70_dom"/>
</dbReference>
<organism evidence="9 10">
    <name type="scientific">Romboutsia weinsteinii</name>
    <dbReference type="NCBI Taxonomy" id="2020949"/>
    <lineage>
        <taxon>Bacteria</taxon>
        <taxon>Bacillati</taxon>
        <taxon>Bacillota</taxon>
        <taxon>Clostridia</taxon>
        <taxon>Peptostreptococcales</taxon>
        <taxon>Peptostreptococcaceae</taxon>
        <taxon>Romboutsia</taxon>
    </lineage>
</organism>
<evidence type="ECO:0000256" key="5">
    <source>
        <dbReference type="ARBA" id="ARBA00023163"/>
    </source>
</evidence>
<dbReference type="InterPro" id="IPR007627">
    <property type="entry name" value="RNA_pol_sigma70_r2"/>
</dbReference>
<evidence type="ECO:0000313" key="10">
    <source>
        <dbReference type="Proteomes" id="UP000215694"/>
    </source>
</evidence>
<keyword evidence="2" id="KW-0805">Transcription regulation</keyword>
<dbReference type="Gene3D" id="1.10.1740.10">
    <property type="match status" value="1"/>
</dbReference>
<evidence type="ECO:0000259" key="7">
    <source>
        <dbReference type="Pfam" id="PF04542"/>
    </source>
</evidence>
<reference evidence="9 10" key="1">
    <citation type="journal article" date="2017" name="Genome Announc.">
        <title>Draft Genome Sequence of Romboutsia weinsteinii sp. nov. Strain CCRI-19649(T) Isolated from Surface Water.</title>
        <authorList>
            <person name="Maheux A.F."/>
            <person name="Boudreau D.K."/>
            <person name="Berube E."/>
            <person name="Boissinot M."/>
            <person name="Cantin P."/>
            <person name="Raymond F."/>
            <person name="Corbeil J."/>
            <person name="Omar R.F."/>
            <person name="Bergeron M.G."/>
        </authorList>
    </citation>
    <scope>NUCLEOTIDE SEQUENCE [LARGE SCALE GENOMIC DNA]</scope>
    <source>
        <strain evidence="9 10">CCRI-19649</strain>
    </source>
</reference>
<dbReference type="Proteomes" id="UP000215694">
    <property type="component" value="Unassembled WGS sequence"/>
</dbReference>
<dbReference type="InterPro" id="IPR013325">
    <property type="entry name" value="RNA_pol_sigma_r2"/>
</dbReference>
<proteinExistence type="inferred from homology"/>
<evidence type="ECO:0000256" key="1">
    <source>
        <dbReference type="ARBA" id="ARBA00010641"/>
    </source>
</evidence>
<dbReference type="SUPFAM" id="SSF88659">
    <property type="entry name" value="Sigma3 and sigma4 domains of RNA polymerase sigma factors"/>
    <property type="match status" value="1"/>
</dbReference>
<keyword evidence="5" id="KW-0804">Transcription</keyword>
<name>A0A371JAD3_9FIRM</name>
<evidence type="ECO:0000256" key="4">
    <source>
        <dbReference type="ARBA" id="ARBA00023125"/>
    </source>
</evidence>
<dbReference type="InterPro" id="IPR039425">
    <property type="entry name" value="RNA_pol_sigma-70-like"/>
</dbReference>
<evidence type="ECO:0000256" key="2">
    <source>
        <dbReference type="ARBA" id="ARBA00023015"/>
    </source>
</evidence>
<keyword evidence="4" id="KW-0238">DNA-binding</keyword>
<dbReference type="InterPro" id="IPR013324">
    <property type="entry name" value="RNA_pol_sigma_r3/r4-like"/>
</dbReference>
<dbReference type="Gene3D" id="1.10.10.10">
    <property type="entry name" value="Winged helix-like DNA-binding domain superfamily/Winged helix DNA-binding domain"/>
    <property type="match status" value="1"/>
</dbReference>
<keyword evidence="3" id="KW-0731">Sigma factor</keyword>
<keyword evidence="6" id="KW-0175">Coiled coil</keyword>
<dbReference type="SUPFAM" id="SSF88946">
    <property type="entry name" value="Sigma2 domain of RNA polymerase sigma factors"/>
    <property type="match status" value="1"/>
</dbReference>
<feature type="domain" description="RNA polymerase sigma factor 70 region 4 type 2" evidence="8">
    <location>
        <begin position="133"/>
        <end position="179"/>
    </location>
</feature>
<dbReference type="PANTHER" id="PTHR43133">
    <property type="entry name" value="RNA POLYMERASE ECF-TYPE SIGMA FACTO"/>
    <property type="match status" value="1"/>
</dbReference>